<reference evidence="2" key="1">
    <citation type="submission" date="2022-05" db="EMBL/GenBank/DDBJ databases">
        <authorList>
            <person name="Jo J.-H."/>
            <person name="Im W.-T."/>
        </authorList>
    </citation>
    <scope>NUCLEOTIDE SEQUENCE</scope>
    <source>
        <strain evidence="2">SE220</strain>
    </source>
</reference>
<organism evidence="2 3">
    <name type="scientific">Sphingomonas hankyongi</name>
    <dbReference type="NCBI Taxonomy" id="2908209"/>
    <lineage>
        <taxon>Bacteria</taxon>
        <taxon>Pseudomonadati</taxon>
        <taxon>Pseudomonadota</taxon>
        <taxon>Alphaproteobacteria</taxon>
        <taxon>Sphingomonadales</taxon>
        <taxon>Sphingomonadaceae</taxon>
        <taxon>Sphingomonas</taxon>
    </lineage>
</organism>
<sequence>MTRKLLVAFAAMLLAAQVVRNAAVNAWVESRPERASLFWRSHPLVALSDGMMAIATSVRQGRAVNPETVQKIVDVGEEAPLQPEPYLVRGVERQLSGDLPSAERAFDDAKWRAGRSLPARYFLAQRYFQRGDERRGLAESAVLARLVPNGAESLAPYIAVYARNRANWPMLRSMFEEGHGLAEATLRELARDPTATGTVLALAGPPPAGVHSAWLPTMLSSLLEARQYALARRVWASRFAVRADQALLFDPDFRQPAPLPPFNWSLLSNRAGLAERQVGGGLHVISYGQEDGSLAGQILLLKPGAYRFIARFSGLVPEESALQWRLTCAPTNVVLAAAPLERAVAGWRFQVPGNCAAQRLELFGTATEIPQQSEARIVHVELTREPGNG</sequence>
<evidence type="ECO:0000256" key="1">
    <source>
        <dbReference type="SAM" id="SignalP"/>
    </source>
</evidence>
<feature type="signal peptide" evidence="1">
    <location>
        <begin position="1"/>
        <end position="22"/>
    </location>
</feature>
<accession>A0ABT0S119</accession>
<dbReference type="Proteomes" id="UP001165342">
    <property type="component" value="Unassembled WGS sequence"/>
</dbReference>
<dbReference type="RefSeq" id="WP_249830849.1">
    <property type="nucleotide sequence ID" value="NZ_JAMGBE010000002.1"/>
</dbReference>
<comment type="caution">
    <text evidence="2">The sequence shown here is derived from an EMBL/GenBank/DDBJ whole genome shotgun (WGS) entry which is preliminary data.</text>
</comment>
<protein>
    <submittedName>
        <fullName evidence="2">Uncharacterized protein</fullName>
    </submittedName>
</protein>
<evidence type="ECO:0000313" key="2">
    <source>
        <dbReference type="EMBL" id="MCL6729343.1"/>
    </source>
</evidence>
<evidence type="ECO:0000313" key="3">
    <source>
        <dbReference type="Proteomes" id="UP001165342"/>
    </source>
</evidence>
<name>A0ABT0S119_9SPHN</name>
<feature type="chain" id="PRO_5046073946" evidence="1">
    <location>
        <begin position="23"/>
        <end position="389"/>
    </location>
</feature>
<dbReference type="EMBL" id="JAMGBE010000002">
    <property type="protein sequence ID" value="MCL6729343.1"/>
    <property type="molecule type" value="Genomic_DNA"/>
</dbReference>
<proteinExistence type="predicted"/>
<keyword evidence="3" id="KW-1185">Reference proteome</keyword>
<keyword evidence="1" id="KW-0732">Signal</keyword>
<gene>
    <name evidence="2" type="ORF">LZ538_04630</name>
</gene>